<dbReference type="RefSeq" id="WP_111290791.1">
    <property type="nucleotide sequence ID" value="NZ_CP147988.1"/>
</dbReference>
<keyword evidence="4" id="KW-1185">Reference proteome</keyword>
<evidence type="ECO:0000313" key="3">
    <source>
        <dbReference type="EMBL" id="WXK48365.1"/>
    </source>
</evidence>
<proteinExistence type="inferred from homology"/>
<dbReference type="Pfam" id="PF17482">
    <property type="entry name" value="Phage_sheath_1C"/>
    <property type="match status" value="1"/>
</dbReference>
<protein>
    <submittedName>
        <fullName evidence="3">Phage tail sheath C-terminal domain-containing protein</fullName>
    </submittedName>
</protein>
<comment type="similarity">
    <text evidence="1">Belongs to the myoviridae tail sheath protein family.</text>
</comment>
<accession>A0ABZ2Q4Y7</accession>
<dbReference type="Gene3D" id="3.40.50.11780">
    <property type="match status" value="2"/>
</dbReference>
<evidence type="ECO:0000256" key="1">
    <source>
        <dbReference type="ARBA" id="ARBA00008005"/>
    </source>
</evidence>
<gene>
    <name evidence="3" type="ORF">V6624_15155</name>
</gene>
<reference evidence="3 4" key="1">
    <citation type="submission" date="2024-02" db="EMBL/GenBank/DDBJ databases">
        <title>complete genome of Flavobacterium ginsenosidimutans Str. YTB16.</title>
        <authorList>
            <person name="Wang Q."/>
        </authorList>
    </citation>
    <scope>NUCLEOTIDE SEQUENCE [LARGE SCALE GENOMIC DNA]</scope>
    <source>
        <strain evidence="3 4">YTB16</strain>
    </source>
</reference>
<dbReference type="InterPro" id="IPR020287">
    <property type="entry name" value="Tail_sheath_C"/>
</dbReference>
<evidence type="ECO:0000313" key="4">
    <source>
        <dbReference type="Proteomes" id="UP001447857"/>
    </source>
</evidence>
<dbReference type="EMBL" id="CP147988">
    <property type="protein sequence ID" value="WXK48365.1"/>
    <property type="molecule type" value="Genomic_DNA"/>
</dbReference>
<dbReference type="PANTHER" id="PTHR35861:SF1">
    <property type="entry name" value="PHAGE TAIL SHEATH PROTEIN"/>
    <property type="match status" value="1"/>
</dbReference>
<feature type="domain" description="Tail sheath protein C-terminal" evidence="2">
    <location>
        <begin position="613"/>
        <end position="717"/>
    </location>
</feature>
<sequence length="724" mass="78453">MATTYKTPGVYVEEIVKFPPSVAQVETAIPAFIGYTEKATNKINGDLKLKPTRITSLLEYERFFGFAKPETTISVTINDVVDNGTTTRSLIVNQPSSRQPFLMYYSMQLFFANGGGPCYIISVGRYGDDLDDADTKVTSINDSGELKKGLLELEKVDEPTLILFPDATQVTGINATDFYGLYNDALNQCRKLQDRFTLIDTLSYDASSPTDTNIDDLRGVISSEKDTLKYGAAYYPHLETILDYRYNASEIMIKHFTSPTPNAMSTVLSDLAGSKNAIVPLINKLKTVPGTNDNLTGSIAEVLKFIESAAGFNNAAATAAAEAVITGGGTQADADAAAAAAGTFTVAKNNEFILLFETLNKDLANLIGEKEKIKKAALAAIASDEEDQPTRDAITAALKTLTDPFELDDKIESVKTNLADLLAKAKTANNKVKITANIKGAPGVPTVLSEISKILNFTSPASILDLPAAITFDVDLFASIVANIDTITAAVTTAKPNDTNNGAMNGRFLADITELDNVTYNKILSEISNLSITLPPSSAIAGIYARVDSDRGVWKAPANVSLNYVIAPTVKITNNIQDGLNIDTVAGKSINAIRTFTGKGTLVWGSRTLAGNDSEWRYVPVRRFFNMAEESIKKATEQFVFEPNDANTWIRVRAMIENFLILQWRAGALAGAKPEQAFYVRIGLGQTMSAMDILDGKMIIEIGMAVVRPAEFIILRFSHKMQES</sequence>
<dbReference type="PANTHER" id="PTHR35861">
    <property type="match status" value="1"/>
</dbReference>
<organism evidence="3 4">
    <name type="scientific">Flavobacterium ginsenosidimutans</name>
    <dbReference type="NCBI Taxonomy" id="687844"/>
    <lineage>
        <taxon>Bacteria</taxon>
        <taxon>Pseudomonadati</taxon>
        <taxon>Bacteroidota</taxon>
        <taxon>Flavobacteriia</taxon>
        <taxon>Flavobacteriales</taxon>
        <taxon>Flavobacteriaceae</taxon>
        <taxon>Flavobacterium</taxon>
    </lineage>
</organism>
<dbReference type="InterPro" id="IPR052042">
    <property type="entry name" value="Tail_sheath_structural"/>
</dbReference>
<dbReference type="Proteomes" id="UP001447857">
    <property type="component" value="Chromosome"/>
</dbReference>
<name>A0ABZ2Q4Y7_9FLAO</name>
<evidence type="ECO:0000259" key="2">
    <source>
        <dbReference type="Pfam" id="PF17482"/>
    </source>
</evidence>